<feature type="transmembrane region" description="Helical" evidence="1">
    <location>
        <begin position="16"/>
        <end position="39"/>
    </location>
</feature>
<evidence type="ECO:0000313" key="3">
    <source>
        <dbReference type="Proteomes" id="UP001152747"/>
    </source>
</evidence>
<feature type="transmembrane region" description="Helical" evidence="1">
    <location>
        <begin position="197"/>
        <end position="222"/>
    </location>
</feature>
<dbReference type="PANTHER" id="PTHR45830">
    <property type="entry name" value="SERPENTINE RECEPTOR, CLASS I"/>
    <property type="match status" value="1"/>
</dbReference>
<dbReference type="SUPFAM" id="SSF81321">
    <property type="entry name" value="Family A G protein-coupled receptor-like"/>
    <property type="match status" value="1"/>
</dbReference>
<reference evidence="2" key="1">
    <citation type="submission" date="2022-11" db="EMBL/GenBank/DDBJ databases">
        <authorList>
            <person name="Kikuchi T."/>
        </authorList>
    </citation>
    <scope>NUCLEOTIDE SEQUENCE</scope>
    <source>
        <strain evidence="2">PS1010</strain>
    </source>
</reference>
<evidence type="ECO:0000313" key="2">
    <source>
        <dbReference type="EMBL" id="CAI5449158.1"/>
    </source>
</evidence>
<dbReference type="OrthoDB" id="5846221at2759"/>
<evidence type="ECO:0000256" key="1">
    <source>
        <dbReference type="SAM" id="Phobius"/>
    </source>
</evidence>
<keyword evidence="1" id="KW-1133">Transmembrane helix</keyword>
<protein>
    <submittedName>
        <fullName evidence="2">Uncharacterized protein</fullName>
    </submittedName>
</protein>
<feature type="transmembrane region" description="Helical" evidence="1">
    <location>
        <begin position="98"/>
        <end position="120"/>
    </location>
</feature>
<feature type="transmembrane region" description="Helical" evidence="1">
    <location>
        <begin position="242"/>
        <end position="266"/>
    </location>
</feature>
<dbReference type="Proteomes" id="UP001152747">
    <property type="component" value="Unassembled WGS sequence"/>
</dbReference>
<name>A0A9P1ITM0_9PELO</name>
<gene>
    <name evidence="2" type="ORF">CAMP_LOCUS11795</name>
</gene>
<dbReference type="AlphaFoldDB" id="A0A9P1ITM0"/>
<keyword evidence="3" id="KW-1185">Reference proteome</keyword>
<feature type="transmembrane region" description="Helical" evidence="1">
    <location>
        <begin position="278"/>
        <end position="300"/>
    </location>
</feature>
<keyword evidence="1" id="KW-0812">Transmembrane</keyword>
<dbReference type="InterPro" id="IPR019422">
    <property type="entry name" value="7TM_GPCR_serpentine_rcpt_Srh"/>
</dbReference>
<dbReference type="Gene3D" id="1.20.1070.10">
    <property type="entry name" value="Rhodopsin 7-helix transmembrane proteins"/>
    <property type="match status" value="1"/>
</dbReference>
<sequence length="334" mass="38890">MANFKMVDLLFYNSSIIINSIIICIISTIVNILGFFMILTHSKRDNPTYRYTLLISQLLLYFGQLYYGIAMIILPLFPFPAAISMGILRFSFSPHYQVGIYVLFFASFIYSLFAILIVRLRLVVRRQSIFNISDLTYFKILSISFLLTVVFTAIIINYLSCSGHETFYFLSLKYPEYRYLMNTPGILIFCNEAYLNIFLVFCIIAMFLILLIYILISSVIHYEVKQQMTNMSRTLRNHHDTVLKDSVLQIIIKISIVVCWPVWLVIDVFMNPDYDSTIITNITHSLFILSPIPATLVMIYQHPDYWKCIRKFFGCPDKNARRSALQKSQTTIGR</sequence>
<dbReference type="Pfam" id="PF10318">
    <property type="entry name" value="7TM_GPCR_Srh"/>
    <property type="match status" value="1"/>
</dbReference>
<dbReference type="EMBL" id="CANHGI010000004">
    <property type="protein sequence ID" value="CAI5449158.1"/>
    <property type="molecule type" value="Genomic_DNA"/>
</dbReference>
<dbReference type="PANTHER" id="PTHR45830:SF15">
    <property type="entry name" value="SERPENTINE RECEPTOR, CLASS I"/>
    <property type="match status" value="1"/>
</dbReference>
<organism evidence="2 3">
    <name type="scientific">Caenorhabditis angaria</name>
    <dbReference type="NCBI Taxonomy" id="860376"/>
    <lineage>
        <taxon>Eukaryota</taxon>
        <taxon>Metazoa</taxon>
        <taxon>Ecdysozoa</taxon>
        <taxon>Nematoda</taxon>
        <taxon>Chromadorea</taxon>
        <taxon>Rhabditida</taxon>
        <taxon>Rhabditina</taxon>
        <taxon>Rhabditomorpha</taxon>
        <taxon>Rhabditoidea</taxon>
        <taxon>Rhabditidae</taxon>
        <taxon>Peloderinae</taxon>
        <taxon>Caenorhabditis</taxon>
    </lineage>
</organism>
<accession>A0A9P1ITM0</accession>
<feature type="transmembrane region" description="Helical" evidence="1">
    <location>
        <begin position="140"/>
        <end position="160"/>
    </location>
</feature>
<feature type="transmembrane region" description="Helical" evidence="1">
    <location>
        <begin position="51"/>
        <end position="78"/>
    </location>
</feature>
<comment type="caution">
    <text evidence="2">The sequence shown here is derived from an EMBL/GenBank/DDBJ whole genome shotgun (WGS) entry which is preliminary data.</text>
</comment>
<keyword evidence="1" id="KW-0472">Membrane</keyword>
<proteinExistence type="predicted"/>